<dbReference type="Gene3D" id="3.40.190.10">
    <property type="entry name" value="Periplasmic binding protein-like II"/>
    <property type="match status" value="1"/>
</dbReference>
<dbReference type="SUPFAM" id="SSF53850">
    <property type="entry name" value="Periplasmic binding protein-like II"/>
    <property type="match status" value="1"/>
</dbReference>
<comment type="caution">
    <text evidence="2">The sequence shown here is derived from an EMBL/GenBank/DDBJ whole genome shotgun (WGS) entry which is preliminary data.</text>
</comment>
<dbReference type="AlphaFoldDB" id="A0A8J3JA20"/>
<dbReference type="Pfam" id="PF01547">
    <property type="entry name" value="SBP_bac_1"/>
    <property type="match status" value="1"/>
</dbReference>
<dbReference type="PANTHER" id="PTHR43649">
    <property type="entry name" value="ARABINOSE-BINDING PROTEIN-RELATED"/>
    <property type="match status" value="1"/>
</dbReference>
<organism evidence="2 3">
    <name type="scientific">Actinocatenispora rupis</name>
    <dbReference type="NCBI Taxonomy" id="519421"/>
    <lineage>
        <taxon>Bacteria</taxon>
        <taxon>Bacillati</taxon>
        <taxon>Actinomycetota</taxon>
        <taxon>Actinomycetes</taxon>
        <taxon>Micromonosporales</taxon>
        <taxon>Micromonosporaceae</taxon>
        <taxon>Actinocatenispora</taxon>
    </lineage>
</organism>
<evidence type="ECO:0008006" key="4">
    <source>
        <dbReference type="Google" id="ProtNLM"/>
    </source>
</evidence>
<dbReference type="CDD" id="cd13585">
    <property type="entry name" value="PBP2_TMBP_like"/>
    <property type="match status" value="1"/>
</dbReference>
<feature type="signal peptide" evidence="1">
    <location>
        <begin position="1"/>
        <end position="24"/>
    </location>
</feature>
<feature type="chain" id="PRO_5035239209" description="Carbohydrate ABC transporter substrate-binding protein, CUT1 family" evidence="1">
    <location>
        <begin position="25"/>
        <end position="428"/>
    </location>
</feature>
<dbReference type="InterPro" id="IPR050490">
    <property type="entry name" value="Bact_solute-bd_prot1"/>
</dbReference>
<dbReference type="Proteomes" id="UP000612808">
    <property type="component" value="Unassembled WGS sequence"/>
</dbReference>
<dbReference type="InterPro" id="IPR006311">
    <property type="entry name" value="TAT_signal"/>
</dbReference>
<evidence type="ECO:0000256" key="1">
    <source>
        <dbReference type="SAM" id="SignalP"/>
    </source>
</evidence>
<proteinExistence type="predicted"/>
<dbReference type="EMBL" id="BOMB01000021">
    <property type="protein sequence ID" value="GID12852.1"/>
    <property type="molecule type" value="Genomic_DNA"/>
</dbReference>
<evidence type="ECO:0000313" key="2">
    <source>
        <dbReference type="EMBL" id="GID12852.1"/>
    </source>
</evidence>
<dbReference type="PROSITE" id="PS51318">
    <property type="entry name" value="TAT"/>
    <property type="match status" value="1"/>
</dbReference>
<protein>
    <recommendedName>
        <fullName evidence="4">Carbohydrate ABC transporter substrate-binding protein, CUT1 family</fullName>
    </recommendedName>
</protein>
<keyword evidence="3" id="KW-1185">Reference proteome</keyword>
<gene>
    <name evidence="2" type="ORF">Aru02nite_37410</name>
</gene>
<dbReference type="PROSITE" id="PS51257">
    <property type="entry name" value="PROKAR_LIPOPROTEIN"/>
    <property type="match status" value="1"/>
</dbReference>
<keyword evidence="1" id="KW-0732">Signal</keyword>
<accession>A0A8J3JA20</accession>
<sequence>MTRTVSRRALLGLGAAVPAAGLLAACGGSGGGGRTVQFVGPELPKTFAPVIAGFERAHPGVTVKYTSVPFDRVNDVLQARLGAKDAEVDVFTVDPPRVSALAARGFLKDLTSYRGEVDRAVLPGQADPSYFRSRLWTVPIWSSTQFLYYNTDLLAKAGITPPGRGPADRLTWERVVELGRKAQKSGAEYGLLLEQTDRYYQLQPLPASLGGGSGIDPHDELTPAVTNDAWVRAMRWYGRIFATGVAPRGVSSDQMNAIFSGGHAAFMVGGPWNIGTLSAQKKFRWGIAPHPYFEGGSPVTPTDSWGWGVNPYGANAGLGLDFVRYAALTKAGSLATIRNNPIIPANAAAFPAYKTVLAEQGGESSAGVGALMEYELTRTAIHRPRTIGYIQFEDIMNKAFADIRNGADPARRLRSAAAALRSAWEQLR</sequence>
<dbReference type="PANTHER" id="PTHR43649:SF12">
    <property type="entry name" value="DIACETYLCHITOBIOSE BINDING PROTEIN DASA"/>
    <property type="match status" value="1"/>
</dbReference>
<dbReference type="InterPro" id="IPR006059">
    <property type="entry name" value="SBP"/>
</dbReference>
<reference evidence="2" key="1">
    <citation type="submission" date="2021-01" db="EMBL/GenBank/DDBJ databases">
        <title>Whole genome shotgun sequence of Actinocatenispora rupis NBRC 107355.</title>
        <authorList>
            <person name="Komaki H."/>
            <person name="Tamura T."/>
        </authorList>
    </citation>
    <scope>NUCLEOTIDE SEQUENCE</scope>
    <source>
        <strain evidence="2">NBRC 107355</strain>
    </source>
</reference>
<evidence type="ECO:0000313" key="3">
    <source>
        <dbReference type="Proteomes" id="UP000612808"/>
    </source>
</evidence>
<dbReference type="RefSeq" id="WP_203659272.1">
    <property type="nucleotide sequence ID" value="NZ_BAAAZM010000008.1"/>
</dbReference>
<name>A0A8J3JA20_9ACTN</name>